<proteinExistence type="inferred from homology"/>
<evidence type="ECO:0000256" key="5">
    <source>
        <dbReference type="RuleBase" id="RU000383"/>
    </source>
</evidence>
<dbReference type="GO" id="GO:0005737">
    <property type="term" value="C:cytoplasm"/>
    <property type="evidence" value="ECO:0000318"/>
    <property type="project" value="GO_Central"/>
</dbReference>
<organism evidence="8 9">
    <name type="scientific">Capsicum annuum</name>
    <name type="common">Capsicum pepper</name>
    <dbReference type="NCBI Taxonomy" id="4072"/>
    <lineage>
        <taxon>Eukaryota</taxon>
        <taxon>Viridiplantae</taxon>
        <taxon>Streptophyta</taxon>
        <taxon>Embryophyta</taxon>
        <taxon>Tracheophyta</taxon>
        <taxon>Spermatophyta</taxon>
        <taxon>Magnoliopsida</taxon>
        <taxon>eudicotyledons</taxon>
        <taxon>Gunneridae</taxon>
        <taxon>Pentapetalae</taxon>
        <taxon>asterids</taxon>
        <taxon>lamiids</taxon>
        <taxon>Solanales</taxon>
        <taxon>Solanaceae</taxon>
        <taxon>Solanoideae</taxon>
        <taxon>Capsiceae</taxon>
        <taxon>Capsicum</taxon>
    </lineage>
</organism>
<evidence type="ECO:0000259" key="6">
    <source>
        <dbReference type="SMART" id="SM00385"/>
    </source>
</evidence>
<dbReference type="SMART" id="SM00385">
    <property type="entry name" value="CYCLIN"/>
    <property type="match status" value="2"/>
</dbReference>
<gene>
    <name evidence="8" type="ORF">T459_25718</name>
</gene>
<dbReference type="Pfam" id="PF02984">
    <property type="entry name" value="Cyclin_C"/>
    <property type="match status" value="1"/>
</dbReference>
<accession>A0A2G2YLN0</accession>
<dbReference type="PANTHER" id="PTHR10177">
    <property type="entry name" value="CYCLINS"/>
    <property type="match status" value="1"/>
</dbReference>
<dbReference type="Pfam" id="PF00134">
    <property type="entry name" value="Cyclin_N"/>
    <property type="match status" value="1"/>
</dbReference>
<keyword evidence="3 5" id="KW-0195">Cyclin</keyword>
<comment type="similarity">
    <text evidence="1">Belongs to the cyclin family. Cyclin AB subfamily.</text>
</comment>
<dbReference type="GO" id="GO:0051301">
    <property type="term" value="P:cell division"/>
    <property type="evidence" value="ECO:0007669"/>
    <property type="project" value="UniProtKB-KW"/>
</dbReference>
<evidence type="ECO:0000313" key="9">
    <source>
        <dbReference type="Proteomes" id="UP000222542"/>
    </source>
</evidence>
<dbReference type="EMBL" id="AYRZ02000010">
    <property type="protein sequence ID" value="PHT70614.1"/>
    <property type="molecule type" value="Genomic_DNA"/>
</dbReference>
<evidence type="ECO:0000256" key="3">
    <source>
        <dbReference type="ARBA" id="ARBA00023127"/>
    </source>
</evidence>
<dbReference type="InterPro" id="IPR004367">
    <property type="entry name" value="Cyclin_C-dom"/>
</dbReference>
<dbReference type="GO" id="GO:0000307">
    <property type="term" value="C:cyclin-dependent protein kinase holoenzyme complex"/>
    <property type="evidence" value="ECO:0000318"/>
    <property type="project" value="GO_Central"/>
</dbReference>
<dbReference type="InterPro" id="IPR036915">
    <property type="entry name" value="Cyclin-like_sf"/>
</dbReference>
<dbReference type="Proteomes" id="UP000222542">
    <property type="component" value="Unassembled WGS sequence"/>
</dbReference>
<dbReference type="STRING" id="4072.A0A2G2YLN0"/>
<keyword evidence="2" id="KW-0132">Cell division</keyword>
<dbReference type="SUPFAM" id="SSF47954">
    <property type="entry name" value="Cyclin-like"/>
    <property type="match status" value="2"/>
</dbReference>
<dbReference type="SMART" id="SM01332">
    <property type="entry name" value="Cyclin_C"/>
    <property type="match status" value="1"/>
</dbReference>
<keyword evidence="4" id="KW-0131">Cell cycle</keyword>
<sequence length="228" mass="26187">MDTDSSNKKNELTVVEYIDDIYAYYKKAEVHYEFKLMVETLYLTMNLINRFLAVQSVIRKKLQLVGITTLLLAFKYEEVFVPVVEDLILFSDKAYARKKVLEMKLMVNALQFNMTVPTTYVFMQQFLKATQSDKKVEIVSFFLIELCLVEYEMLRFPPTMFAAATALLLSALSVSPGSGTQPVRSIAATTRIKFSVGKLTGMHQKYSMFKYGNAARYEPASFLLEAWF</sequence>
<dbReference type="GO" id="GO:0016538">
    <property type="term" value="F:cyclin-dependent protein serine/threonine kinase regulator activity"/>
    <property type="evidence" value="ECO:0000318"/>
    <property type="project" value="GO_Central"/>
</dbReference>
<name>A0A2G2YLN0_CAPAN</name>
<dbReference type="FunFam" id="1.10.472.10:FF:000001">
    <property type="entry name" value="G2/mitotic-specific cyclin"/>
    <property type="match status" value="1"/>
</dbReference>
<comment type="caution">
    <text evidence="8">The sequence shown here is derived from an EMBL/GenBank/DDBJ whole genome shotgun (WGS) entry which is preliminary data.</text>
</comment>
<protein>
    <submittedName>
        <fullName evidence="8">Cyclin-B2-4</fullName>
    </submittedName>
</protein>
<feature type="domain" description="Cyclin-like" evidence="6">
    <location>
        <begin position="121"/>
        <end position="208"/>
    </location>
</feature>
<feature type="domain" description="Cyclin-like" evidence="6">
    <location>
        <begin position="29"/>
        <end position="109"/>
    </location>
</feature>
<feature type="domain" description="Cyclin C-terminal" evidence="7">
    <location>
        <begin position="117"/>
        <end position="220"/>
    </location>
</feature>
<dbReference type="GO" id="GO:0000082">
    <property type="term" value="P:G1/S transition of mitotic cell cycle"/>
    <property type="evidence" value="ECO:0000318"/>
    <property type="project" value="GO_Central"/>
</dbReference>
<dbReference type="InterPro" id="IPR013763">
    <property type="entry name" value="Cyclin-like_dom"/>
</dbReference>
<evidence type="ECO:0000256" key="2">
    <source>
        <dbReference type="ARBA" id="ARBA00022618"/>
    </source>
</evidence>
<evidence type="ECO:0000259" key="7">
    <source>
        <dbReference type="SMART" id="SM01332"/>
    </source>
</evidence>
<dbReference type="InterPro" id="IPR039361">
    <property type="entry name" value="Cyclin"/>
</dbReference>
<evidence type="ECO:0000256" key="4">
    <source>
        <dbReference type="ARBA" id="ARBA00023306"/>
    </source>
</evidence>
<dbReference type="Gene3D" id="1.10.472.10">
    <property type="entry name" value="Cyclin-like"/>
    <property type="match status" value="2"/>
</dbReference>
<dbReference type="InterPro" id="IPR006671">
    <property type="entry name" value="Cyclin_N"/>
</dbReference>
<dbReference type="Gramene" id="PHT70614">
    <property type="protein sequence ID" value="PHT70614"/>
    <property type="gene ID" value="T459_25718"/>
</dbReference>
<dbReference type="AlphaFoldDB" id="A0A2G2YLN0"/>
<reference evidence="8 9" key="2">
    <citation type="journal article" date="2017" name="Genome Biol.">
        <title>New reference genome sequences of hot pepper reveal the massive evolution of plant disease-resistance genes by retroduplication.</title>
        <authorList>
            <person name="Kim S."/>
            <person name="Park J."/>
            <person name="Yeom S.I."/>
            <person name="Kim Y.M."/>
            <person name="Seo E."/>
            <person name="Kim K.T."/>
            <person name="Kim M.S."/>
            <person name="Lee J.M."/>
            <person name="Cheong K."/>
            <person name="Shin H.S."/>
            <person name="Kim S.B."/>
            <person name="Han K."/>
            <person name="Lee J."/>
            <person name="Park M."/>
            <person name="Lee H.A."/>
            <person name="Lee H.Y."/>
            <person name="Lee Y."/>
            <person name="Oh S."/>
            <person name="Lee J.H."/>
            <person name="Choi E."/>
            <person name="Choi E."/>
            <person name="Lee S.E."/>
            <person name="Jeon J."/>
            <person name="Kim H."/>
            <person name="Choi G."/>
            <person name="Song H."/>
            <person name="Lee J."/>
            <person name="Lee S.C."/>
            <person name="Kwon J.K."/>
            <person name="Lee H.Y."/>
            <person name="Koo N."/>
            <person name="Hong Y."/>
            <person name="Kim R.W."/>
            <person name="Kang W.H."/>
            <person name="Huh J.H."/>
            <person name="Kang B.C."/>
            <person name="Yang T.J."/>
            <person name="Lee Y.H."/>
            <person name="Bennetzen J.L."/>
            <person name="Choi D."/>
        </authorList>
    </citation>
    <scope>NUCLEOTIDE SEQUENCE [LARGE SCALE GENOMIC DNA]</scope>
    <source>
        <strain evidence="9">cv. CM334</strain>
    </source>
</reference>
<reference evidence="8 9" key="1">
    <citation type="journal article" date="2014" name="Nat. Genet.">
        <title>Genome sequence of the hot pepper provides insights into the evolution of pungency in Capsicum species.</title>
        <authorList>
            <person name="Kim S."/>
            <person name="Park M."/>
            <person name="Yeom S.I."/>
            <person name="Kim Y.M."/>
            <person name="Lee J.M."/>
            <person name="Lee H.A."/>
            <person name="Seo E."/>
            <person name="Choi J."/>
            <person name="Cheong K."/>
            <person name="Kim K.T."/>
            <person name="Jung K."/>
            <person name="Lee G.W."/>
            <person name="Oh S.K."/>
            <person name="Bae C."/>
            <person name="Kim S.B."/>
            <person name="Lee H.Y."/>
            <person name="Kim S.Y."/>
            <person name="Kim M.S."/>
            <person name="Kang B.C."/>
            <person name="Jo Y.D."/>
            <person name="Yang H.B."/>
            <person name="Jeong H.J."/>
            <person name="Kang W.H."/>
            <person name="Kwon J.K."/>
            <person name="Shin C."/>
            <person name="Lim J.Y."/>
            <person name="Park J.H."/>
            <person name="Huh J.H."/>
            <person name="Kim J.S."/>
            <person name="Kim B.D."/>
            <person name="Cohen O."/>
            <person name="Paran I."/>
            <person name="Suh M.C."/>
            <person name="Lee S.B."/>
            <person name="Kim Y.K."/>
            <person name="Shin Y."/>
            <person name="Noh S.J."/>
            <person name="Park J."/>
            <person name="Seo Y.S."/>
            <person name="Kwon S.Y."/>
            <person name="Kim H.A."/>
            <person name="Park J.M."/>
            <person name="Kim H.J."/>
            <person name="Choi S.B."/>
            <person name="Bosland P.W."/>
            <person name="Reeves G."/>
            <person name="Jo S.H."/>
            <person name="Lee B.W."/>
            <person name="Cho H.T."/>
            <person name="Choi H.S."/>
            <person name="Lee M.S."/>
            <person name="Yu Y."/>
            <person name="Do Choi Y."/>
            <person name="Park B.S."/>
            <person name="van Deynze A."/>
            <person name="Ashrafi H."/>
            <person name="Hill T."/>
            <person name="Kim W.T."/>
            <person name="Pai H.S."/>
            <person name="Ahn H.K."/>
            <person name="Yeam I."/>
            <person name="Giovannoni J.J."/>
            <person name="Rose J.K."/>
            <person name="Sorensen I."/>
            <person name="Lee S.J."/>
            <person name="Kim R.W."/>
            <person name="Choi I.Y."/>
            <person name="Choi B.S."/>
            <person name="Lim J.S."/>
            <person name="Lee Y.H."/>
            <person name="Choi D."/>
        </authorList>
    </citation>
    <scope>NUCLEOTIDE SEQUENCE [LARGE SCALE GENOMIC DNA]</scope>
    <source>
        <strain evidence="9">cv. CM334</strain>
    </source>
</reference>
<evidence type="ECO:0000313" key="8">
    <source>
        <dbReference type="EMBL" id="PHT70614.1"/>
    </source>
</evidence>
<evidence type="ECO:0000256" key="1">
    <source>
        <dbReference type="ARBA" id="ARBA00006955"/>
    </source>
</evidence>
<dbReference type="PIRSF" id="PIRSF001771">
    <property type="entry name" value="Cyclin_A_B_D_E"/>
    <property type="match status" value="1"/>
</dbReference>
<dbReference type="GO" id="GO:0005634">
    <property type="term" value="C:nucleus"/>
    <property type="evidence" value="ECO:0000318"/>
    <property type="project" value="GO_Central"/>
</dbReference>
<dbReference type="InterPro" id="IPR046965">
    <property type="entry name" value="Cyclin_A/B-like"/>
</dbReference>
<keyword evidence="9" id="KW-1185">Reference proteome</keyword>